<evidence type="ECO:0000256" key="3">
    <source>
        <dbReference type="ARBA" id="ARBA00022690"/>
    </source>
</evidence>
<evidence type="ECO:0000256" key="1">
    <source>
        <dbReference type="ARBA" id="ARBA00004613"/>
    </source>
</evidence>
<feature type="domain" description="Kazal-like" evidence="6">
    <location>
        <begin position="26"/>
        <end position="80"/>
    </location>
</feature>
<evidence type="ECO:0000256" key="4">
    <source>
        <dbReference type="ARBA" id="ARBA00023157"/>
    </source>
</evidence>
<evidence type="ECO:0000313" key="7">
    <source>
        <dbReference type="EMBL" id="ATU82522.1"/>
    </source>
</evidence>
<dbReference type="AlphaFoldDB" id="A0A2K8JLI7"/>
<dbReference type="EMBL" id="MF683381">
    <property type="protein sequence ID" value="ATU82522.1"/>
    <property type="molecule type" value="mRNA"/>
</dbReference>
<dbReference type="Gene3D" id="3.30.60.30">
    <property type="match status" value="1"/>
</dbReference>
<proteinExistence type="evidence at transcript level"/>
<evidence type="ECO:0000259" key="6">
    <source>
        <dbReference type="PROSITE" id="PS51465"/>
    </source>
</evidence>
<keyword evidence="4" id="KW-1015">Disulfide bond</keyword>
<accession>A0A2K8JLI7</accession>
<reference evidence="7" key="1">
    <citation type="journal article" date="2018" name="Cell. Mol. Life Sci.">
        <title>Giant fish-killing water bug reveals ancient and dynamic venom evolution in Heteroptera.</title>
        <authorList>
            <person name="Walker A.A."/>
            <person name="Hernandez-Vargas M.J."/>
            <person name="Corzo G."/>
            <person name="Fry B.G."/>
            <person name="King G.F."/>
        </authorList>
    </citation>
    <scope>NUCLEOTIDE SEQUENCE</scope>
</reference>
<dbReference type="Pfam" id="PF00050">
    <property type="entry name" value="Kazal_1"/>
    <property type="match status" value="1"/>
</dbReference>
<feature type="chain" id="PRO_5014739334" evidence="5">
    <location>
        <begin position="21"/>
        <end position="83"/>
    </location>
</feature>
<dbReference type="CDD" id="cd00104">
    <property type="entry name" value="KAZAL_FS"/>
    <property type="match status" value="1"/>
</dbReference>
<dbReference type="InterPro" id="IPR002350">
    <property type="entry name" value="Kazal_dom"/>
</dbReference>
<evidence type="ECO:0000256" key="2">
    <source>
        <dbReference type="ARBA" id="ARBA00022525"/>
    </source>
</evidence>
<dbReference type="PANTHER" id="PTHR21312">
    <property type="entry name" value="SERINE PROTEASE INHIBITOR"/>
    <property type="match status" value="1"/>
</dbReference>
<keyword evidence="2" id="KW-0964">Secreted</keyword>
<keyword evidence="3" id="KW-0646">Protease inhibitor</keyword>
<organism evidence="7">
    <name type="scientific">Lethocerus distinctifemur</name>
    <dbReference type="NCBI Taxonomy" id="280095"/>
    <lineage>
        <taxon>Eukaryota</taxon>
        <taxon>Metazoa</taxon>
        <taxon>Ecdysozoa</taxon>
        <taxon>Arthropoda</taxon>
        <taxon>Hexapoda</taxon>
        <taxon>Insecta</taxon>
        <taxon>Pterygota</taxon>
        <taxon>Neoptera</taxon>
        <taxon>Paraneoptera</taxon>
        <taxon>Hemiptera</taxon>
        <taxon>Heteroptera</taxon>
        <taxon>Panheteroptera</taxon>
        <taxon>Nepomorpha</taxon>
        <taxon>Belostomatidae</taxon>
        <taxon>Lethocerinae</taxon>
        <taxon>Lethocerus</taxon>
    </lineage>
</organism>
<sequence length="83" mass="9546">MKYFAFLLFAVLGLALVVRSDESSESASDESCMECTREYRPVCGHDGDRIKTFSNKCELEETNRCKKTNFTWKHDGKCEEGEH</sequence>
<evidence type="ECO:0000256" key="5">
    <source>
        <dbReference type="SAM" id="SignalP"/>
    </source>
</evidence>
<feature type="signal peptide" evidence="5">
    <location>
        <begin position="1"/>
        <end position="20"/>
    </location>
</feature>
<dbReference type="InterPro" id="IPR036058">
    <property type="entry name" value="Kazal_dom_sf"/>
</dbReference>
<dbReference type="PROSITE" id="PS51465">
    <property type="entry name" value="KAZAL_2"/>
    <property type="match status" value="1"/>
</dbReference>
<name>A0A2K8JLI7_9HEMI</name>
<keyword evidence="5" id="KW-0732">Signal</keyword>
<dbReference type="SMART" id="SM00280">
    <property type="entry name" value="KAZAL"/>
    <property type="match status" value="1"/>
</dbReference>
<dbReference type="SUPFAM" id="SSF100895">
    <property type="entry name" value="Kazal-type serine protease inhibitors"/>
    <property type="match status" value="1"/>
</dbReference>
<dbReference type="PANTHER" id="PTHR21312:SF28">
    <property type="entry name" value="OVOINHIBITOR-RELATED"/>
    <property type="match status" value="1"/>
</dbReference>
<dbReference type="GO" id="GO:0005576">
    <property type="term" value="C:extracellular region"/>
    <property type="evidence" value="ECO:0007669"/>
    <property type="project" value="UniProtKB-SubCell"/>
</dbReference>
<protein>
    <submittedName>
        <fullName evidence="7">Venom Kazal domain peptide Ld12a</fullName>
    </submittedName>
</protein>
<dbReference type="GO" id="GO:0030414">
    <property type="term" value="F:peptidase inhibitor activity"/>
    <property type="evidence" value="ECO:0007669"/>
    <property type="project" value="UniProtKB-KW"/>
</dbReference>
<comment type="subcellular location">
    <subcellularLocation>
        <location evidence="1">Secreted</location>
    </subcellularLocation>
</comment>